<sequence length="127" mass="13783">MRHITVILTFLFLLGTASAGGSADAIQGTVVSLSREEGKMVVNLPEGSGNFRNITVFFSPNQLPGCIREGEPVRLWGTFSENVPETFDASYIRGRGRGRGRDATGVRSRLGKGCRMRRGGHCGRGRQ</sequence>
<dbReference type="RefSeq" id="WP_124328663.1">
    <property type="nucleotide sequence ID" value="NZ_BEXT01000001.1"/>
</dbReference>
<keyword evidence="1" id="KW-0732">Signal</keyword>
<dbReference type="AlphaFoldDB" id="A0A401FWM8"/>
<protein>
    <recommendedName>
        <fullName evidence="4">DNA-binding protein</fullName>
    </recommendedName>
</protein>
<evidence type="ECO:0000256" key="1">
    <source>
        <dbReference type="SAM" id="SignalP"/>
    </source>
</evidence>
<evidence type="ECO:0008006" key="4">
    <source>
        <dbReference type="Google" id="ProtNLM"/>
    </source>
</evidence>
<accession>A0A401FWM8</accession>
<feature type="chain" id="PRO_5019054170" description="DNA-binding protein" evidence="1">
    <location>
        <begin position="20"/>
        <end position="127"/>
    </location>
</feature>
<evidence type="ECO:0000313" key="2">
    <source>
        <dbReference type="EMBL" id="GBC61361.1"/>
    </source>
</evidence>
<dbReference type="Proteomes" id="UP000288096">
    <property type="component" value="Unassembled WGS sequence"/>
</dbReference>
<comment type="caution">
    <text evidence="2">The sequence shown here is derived from an EMBL/GenBank/DDBJ whole genome shotgun (WGS) entry which is preliminary data.</text>
</comment>
<feature type="signal peptide" evidence="1">
    <location>
        <begin position="1"/>
        <end position="19"/>
    </location>
</feature>
<gene>
    <name evidence="2" type="ORF">DENIS_2321</name>
</gene>
<proteinExistence type="predicted"/>
<reference evidence="3" key="1">
    <citation type="submission" date="2017-11" db="EMBL/GenBank/DDBJ databases">
        <authorList>
            <person name="Watanabe M."/>
            <person name="Kojima H."/>
        </authorList>
    </citation>
    <scope>NUCLEOTIDE SEQUENCE [LARGE SCALE GENOMIC DNA]</scope>
    <source>
        <strain evidence="3">Tokyo 01</strain>
    </source>
</reference>
<evidence type="ECO:0000313" key="3">
    <source>
        <dbReference type="Proteomes" id="UP000288096"/>
    </source>
</evidence>
<keyword evidence="3" id="KW-1185">Reference proteome</keyword>
<reference evidence="3" key="2">
    <citation type="submission" date="2019-01" db="EMBL/GenBank/DDBJ databases">
        <title>Genome sequence of Desulfonema ishimotonii strain Tokyo 01.</title>
        <authorList>
            <person name="Fukui M."/>
        </authorList>
    </citation>
    <scope>NUCLEOTIDE SEQUENCE [LARGE SCALE GENOMIC DNA]</scope>
    <source>
        <strain evidence="3">Tokyo 01</strain>
    </source>
</reference>
<name>A0A401FWM8_9BACT</name>
<organism evidence="2 3">
    <name type="scientific">Desulfonema ishimotonii</name>
    <dbReference type="NCBI Taxonomy" id="45657"/>
    <lineage>
        <taxon>Bacteria</taxon>
        <taxon>Pseudomonadati</taxon>
        <taxon>Thermodesulfobacteriota</taxon>
        <taxon>Desulfobacteria</taxon>
        <taxon>Desulfobacterales</taxon>
        <taxon>Desulfococcaceae</taxon>
        <taxon>Desulfonema</taxon>
    </lineage>
</organism>
<dbReference type="EMBL" id="BEXT01000001">
    <property type="protein sequence ID" value="GBC61361.1"/>
    <property type="molecule type" value="Genomic_DNA"/>
</dbReference>